<dbReference type="OrthoDB" id="9812095at2"/>
<dbReference type="GeneID" id="97490872"/>
<dbReference type="GO" id="GO:0005737">
    <property type="term" value="C:cytoplasm"/>
    <property type="evidence" value="ECO:0007669"/>
    <property type="project" value="TreeGrafter"/>
</dbReference>
<organism evidence="4 5">
    <name type="scientific">Megasphaera elsdenii</name>
    <dbReference type="NCBI Taxonomy" id="907"/>
    <lineage>
        <taxon>Bacteria</taxon>
        <taxon>Bacillati</taxon>
        <taxon>Bacillota</taxon>
        <taxon>Negativicutes</taxon>
        <taxon>Veillonellales</taxon>
        <taxon>Veillonellaceae</taxon>
        <taxon>Megasphaera</taxon>
    </lineage>
</organism>
<dbReference type="AlphaFoldDB" id="A0A1M6TU35"/>
<dbReference type="GO" id="GO:0008970">
    <property type="term" value="F:phospholipase A1 activity"/>
    <property type="evidence" value="ECO:0007669"/>
    <property type="project" value="TreeGrafter"/>
</dbReference>
<protein>
    <submittedName>
        <fullName evidence="4">Uncharacterized protein</fullName>
    </submittedName>
</protein>
<name>A0A1M6TU35_MEGEL</name>
<evidence type="ECO:0000313" key="4">
    <source>
        <dbReference type="EMBL" id="AVO26317.1"/>
    </source>
</evidence>
<keyword evidence="3" id="KW-0443">Lipid metabolism</keyword>
<dbReference type="GO" id="GO:0004623">
    <property type="term" value="F:phospholipase A2 activity"/>
    <property type="evidence" value="ECO:0007669"/>
    <property type="project" value="TreeGrafter"/>
</dbReference>
<evidence type="ECO:0000256" key="3">
    <source>
        <dbReference type="ARBA" id="ARBA00023098"/>
    </source>
</evidence>
<dbReference type="Gene3D" id="3.90.1720.10">
    <property type="entry name" value="endopeptidase domain like (from Nostoc punctiforme)"/>
    <property type="match status" value="1"/>
</dbReference>
<dbReference type="PANTHER" id="PTHR13943">
    <property type="entry name" value="HRAS-LIKE SUPPRESSOR - RELATED"/>
    <property type="match status" value="1"/>
</dbReference>
<dbReference type="EMBL" id="CP027569">
    <property type="protein sequence ID" value="AVO26317.1"/>
    <property type="molecule type" value="Genomic_DNA"/>
</dbReference>
<dbReference type="PANTHER" id="PTHR13943:SF77">
    <property type="entry name" value="LRAT DOMAIN-CONTAINING PROTEIN"/>
    <property type="match status" value="1"/>
</dbReference>
<evidence type="ECO:0000256" key="2">
    <source>
        <dbReference type="ARBA" id="ARBA00022801"/>
    </source>
</evidence>
<dbReference type="Pfam" id="PF04970">
    <property type="entry name" value="LRAT"/>
    <property type="match status" value="1"/>
</dbReference>
<reference evidence="4 5" key="1">
    <citation type="journal article" date="2018" name="Genome Announc.">
        <title>Complete genomes of two Megasphaera elsdenii strains, NCIMB 702410 and ATCC 25940.</title>
        <authorList>
            <person name="Hatmaker E.A."/>
            <person name="O'Dell K."/>
            <person name="Riley L.A."/>
            <person name="Klingeman D.M."/>
            <person name="Guss A.M."/>
        </authorList>
    </citation>
    <scope>NUCLEOTIDE SEQUENCE [LARGE SCALE GENOMIC DNA]</scope>
    <source>
        <strain evidence="4 5">NCIMB702410</strain>
    </source>
</reference>
<dbReference type="GO" id="GO:0070292">
    <property type="term" value="P:N-acylphosphatidylethanolamine metabolic process"/>
    <property type="evidence" value="ECO:0007669"/>
    <property type="project" value="TreeGrafter"/>
</dbReference>
<keyword evidence="2" id="KW-0378">Hydrolase</keyword>
<dbReference type="InterPro" id="IPR007053">
    <property type="entry name" value="LRAT_dom"/>
</dbReference>
<dbReference type="Proteomes" id="UP000238358">
    <property type="component" value="Chromosome"/>
</dbReference>
<gene>
    <name evidence="4" type="ORF">C6Y28_00980</name>
</gene>
<keyword evidence="1" id="KW-0808">Transferase</keyword>
<dbReference type="GO" id="GO:0016410">
    <property type="term" value="F:N-acyltransferase activity"/>
    <property type="evidence" value="ECO:0007669"/>
    <property type="project" value="TreeGrafter"/>
</dbReference>
<evidence type="ECO:0000256" key="1">
    <source>
        <dbReference type="ARBA" id="ARBA00022679"/>
    </source>
</evidence>
<dbReference type="PROSITE" id="PS51934">
    <property type="entry name" value="LRAT"/>
    <property type="match status" value="1"/>
</dbReference>
<proteinExistence type="predicted"/>
<dbReference type="RefSeq" id="WP_014016264.1">
    <property type="nucleotide sequence ID" value="NZ_AP031433.1"/>
</dbReference>
<evidence type="ECO:0000313" key="5">
    <source>
        <dbReference type="Proteomes" id="UP000238358"/>
    </source>
</evidence>
<accession>A0A1M6TU35</accession>
<sequence length="194" mass="22403">MAIDLNSILSLLQDDGTPEHWARQLPVMGDHIRVRRLGGLYYHHGIYVSDDEVIAFAGDDDYNPIDWWDTEIRATSFEEFRQGGDVEVRQYTPEEQVQLCSVPETIAFARACLGNKKYDLLFHNCEHFANACKLGVYRSHQTEDILFGKAIPKALECLGDDAQRNQWLQDAWRDLTAQVLDKWRRDMEGKGRET</sequence>
<dbReference type="InterPro" id="IPR051496">
    <property type="entry name" value="H-rev107_PLA/AT"/>
</dbReference>